<name>A0ABQ5XJ58_9GAMM</name>
<reference evidence="2" key="1">
    <citation type="journal article" date="2019" name="Int. J. Syst. Evol. Microbiol.">
        <title>The Global Catalogue of Microorganisms (GCM) 10K type strain sequencing project: providing services to taxonomists for standard genome sequencing and annotation.</title>
        <authorList>
            <consortium name="The Broad Institute Genomics Platform"/>
            <consortium name="The Broad Institute Genome Sequencing Center for Infectious Disease"/>
            <person name="Wu L."/>
            <person name="Ma J."/>
        </authorList>
    </citation>
    <scope>NUCLEOTIDE SEQUENCE [LARGE SCALE GENOMIC DNA]</scope>
    <source>
        <strain evidence="2">NBRC 111980</strain>
    </source>
</reference>
<dbReference type="Proteomes" id="UP001156670">
    <property type="component" value="Unassembled WGS sequence"/>
</dbReference>
<organism evidence="1 2">
    <name type="scientific">Dyella acidisoli</name>
    <dbReference type="NCBI Taxonomy" id="1867834"/>
    <lineage>
        <taxon>Bacteria</taxon>
        <taxon>Pseudomonadati</taxon>
        <taxon>Pseudomonadota</taxon>
        <taxon>Gammaproteobacteria</taxon>
        <taxon>Lysobacterales</taxon>
        <taxon>Rhodanobacteraceae</taxon>
        <taxon>Dyella</taxon>
    </lineage>
</organism>
<protein>
    <submittedName>
        <fullName evidence="1">Uncharacterized protein</fullName>
    </submittedName>
</protein>
<accession>A0ABQ5XJ58</accession>
<dbReference type="EMBL" id="BSOB01000005">
    <property type="protein sequence ID" value="GLQ91698.1"/>
    <property type="molecule type" value="Genomic_DNA"/>
</dbReference>
<keyword evidence="2" id="KW-1185">Reference proteome</keyword>
<comment type="caution">
    <text evidence="1">The sequence shown here is derived from an EMBL/GenBank/DDBJ whole genome shotgun (WGS) entry which is preliminary data.</text>
</comment>
<sequence length="86" mass="9731">MVCCKVITCRDIYRVGHRQRLRNSIDAVTLRQNDVASVIQSQIAGAVDRQRIQYSRITAVLQQIDARIVETADVHVAERVVGTRRA</sequence>
<evidence type="ECO:0000313" key="2">
    <source>
        <dbReference type="Proteomes" id="UP001156670"/>
    </source>
</evidence>
<proteinExistence type="predicted"/>
<gene>
    <name evidence="1" type="ORF">GCM10007901_06480</name>
</gene>
<evidence type="ECO:0000313" key="1">
    <source>
        <dbReference type="EMBL" id="GLQ91698.1"/>
    </source>
</evidence>